<proteinExistence type="predicted"/>
<feature type="transmembrane region" description="Helical" evidence="1">
    <location>
        <begin position="226"/>
        <end position="245"/>
    </location>
</feature>
<dbReference type="RefSeq" id="WP_148973612.1">
    <property type="nucleotide sequence ID" value="NZ_VTER01000002.1"/>
</dbReference>
<keyword evidence="1" id="KW-1133">Transmembrane helix</keyword>
<comment type="caution">
    <text evidence="4">The sequence shown here is derived from an EMBL/GenBank/DDBJ whole genome shotgun (WGS) entry which is preliminary data.</text>
</comment>
<feature type="domain" description="SMODS and SLOG-associating 2TM effector" evidence="3">
    <location>
        <begin position="14"/>
        <end position="172"/>
    </location>
</feature>
<sequence>MSNNVEIEKEFSSYYKHADDISNKAQKKYIHAFKGTVIPLIVASGVSCITGLISERFYNTLLVLNSFIIVCILISIICSIMVHQSKLQKFWYEGRAVAESLKTMGWKYVNCTAPYENSEDPIPVDERFVADLKSIMENNEDILERIKLLDENAPTIITQAMKNFRNLSWQEKKDIYLDQRIKDQRGWYADKAKTNSDEKNKWFSISVLLQILALLAIFFIVKNSNITSDLVGFLSSASTAIVSWIQVKRYQELQQAYSTTAFELDIIYNQGNQIDNARDFLSFVEDAEKAISREHTLWIARRDHTKLRELLKD</sequence>
<feature type="transmembrane region" description="Helical" evidence="1">
    <location>
        <begin position="60"/>
        <end position="82"/>
    </location>
</feature>
<accession>A0A5D4RN57</accession>
<organism evidence="4 5">
    <name type="scientific">Bacillus infantis</name>
    <dbReference type="NCBI Taxonomy" id="324767"/>
    <lineage>
        <taxon>Bacteria</taxon>
        <taxon>Bacillati</taxon>
        <taxon>Bacillota</taxon>
        <taxon>Bacilli</taxon>
        <taxon>Bacillales</taxon>
        <taxon>Bacillaceae</taxon>
        <taxon>Bacillus</taxon>
    </lineage>
</organism>
<gene>
    <name evidence="4" type="ORF">FZD51_04170</name>
</gene>
<reference evidence="4 5" key="1">
    <citation type="submission" date="2019-08" db="EMBL/GenBank/DDBJ databases">
        <title>Bacillus genomes from the desert of Cuatro Cienegas, Coahuila.</title>
        <authorList>
            <person name="Olmedo-Alvarez G."/>
        </authorList>
    </citation>
    <scope>NUCLEOTIDE SEQUENCE [LARGE SCALE GENOMIC DNA]</scope>
    <source>
        <strain evidence="4 5">CH446_14T</strain>
    </source>
</reference>
<keyword evidence="1" id="KW-0472">Membrane</keyword>
<protein>
    <submittedName>
        <fullName evidence="4">DUF4231 domain-containing protein</fullName>
    </submittedName>
</protein>
<feature type="transmembrane region" description="Helical" evidence="1">
    <location>
        <begin position="32"/>
        <end position="54"/>
    </location>
</feature>
<dbReference type="NCBIfam" id="NF033610">
    <property type="entry name" value="SLATT_3"/>
    <property type="match status" value="1"/>
</dbReference>
<dbReference type="Pfam" id="PF18181">
    <property type="entry name" value="SLATT_1"/>
    <property type="match status" value="1"/>
</dbReference>
<dbReference type="InterPro" id="IPR040884">
    <property type="entry name" value="SLATT_1"/>
</dbReference>
<evidence type="ECO:0000259" key="3">
    <source>
        <dbReference type="Pfam" id="PF18184"/>
    </source>
</evidence>
<keyword evidence="1" id="KW-0812">Transmembrane</keyword>
<feature type="domain" description="SMODS and SLOG-associating 2TM effector" evidence="2">
    <location>
        <begin position="176"/>
        <end position="298"/>
    </location>
</feature>
<evidence type="ECO:0000259" key="2">
    <source>
        <dbReference type="Pfam" id="PF18181"/>
    </source>
</evidence>
<dbReference type="InterPro" id="IPR041116">
    <property type="entry name" value="SLATT_3"/>
</dbReference>
<name>A0A5D4RN57_9BACI</name>
<dbReference type="AlphaFoldDB" id="A0A5D4RN57"/>
<dbReference type="Proteomes" id="UP000322139">
    <property type="component" value="Unassembled WGS sequence"/>
</dbReference>
<feature type="transmembrane region" description="Helical" evidence="1">
    <location>
        <begin position="202"/>
        <end position="220"/>
    </location>
</feature>
<evidence type="ECO:0000313" key="5">
    <source>
        <dbReference type="Proteomes" id="UP000322139"/>
    </source>
</evidence>
<dbReference type="Pfam" id="PF18184">
    <property type="entry name" value="SLATT_3"/>
    <property type="match status" value="1"/>
</dbReference>
<evidence type="ECO:0000256" key="1">
    <source>
        <dbReference type="SAM" id="Phobius"/>
    </source>
</evidence>
<dbReference type="EMBL" id="VTER01000002">
    <property type="protein sequence ID" value="TYS51236.1"/>
    <property type="molecule type" value="Genomic_DNA"/>
</dbReference>
<dbReference type="NCBIfam" id="NF033634">
    <property type="entry name" value="SLATT_1"/>
    <property type="match status" value="1"/>
</dbReference>
<evidence type="ECO:0000313" key="4">
    <source>
        <dbReference type="EMBL" id="TYS51236.1"/>
    </source>
</evidence>